<dbReference type="EMBL" id="KZ678134">
    <property type="protein sequence ID" value="PSN68161.1"/>
    <property type="molecule type" value="Genomic_DNA"/>
</dbReference>
<dbReference type="PRINTS" id="PR00080">
    <property type="entry name" value="SDRFAMILY"/>
</dbReference>
<evidence type="ECO:0000313" key="6">
    <source>
        <dbReference type="Proteomes" id="UP000240883"/>
    </source>
</evidence>
<evidence type="ECO:0000256" key="3">
    <source>
        <dbReference type="ARBA" id="ARBA00023002"/>
    </source>
</evidence>
<dbReference type="CDD" id="cd05233">
    <property type="entry name" value="SDR_c"/>
    <property type="match status" value="1"/>
</dbReference>
<dbReference type="GO" id="GO:0016491">
    <property type="term" value="F:oxidoreductase activity"/>
    <property type="evidence" value="ECO:0007669"/>
    <property type="project" value="UniProtKB-KW"/>
</dbReference>
<dbReference type="OrthoDB" id="1669814at2759"/>
<evidence type="ECO:0000256" key="1">
    <source>
        <dbReference type="ARBA" id="ARBA00006484"/>
    </source>
</evidence>
<dbReference type="Gene3D" id="3.40.50.720">
    <property type="entry name" value="NAD(P)-binding Rossmann-like Domain"/>
    <property type="match status" value="1"/>
</dbReference>
<dbReference type="AlphaFoldDB" id="A0A2T2NRU7"/>
<dbReference type="InterPro" id="IPR036291">
    <property type="entry name" value="NAD(P)-bd_dom_sf"/>
</dbReference>
<dbReference type="SUPFAM" id="SSF51735">
    <property type="entry name" value="NAD(P)-binding Rossmann-fold domains"/>
    <property type="match status" value="1"/>
</dbReference>
<dbReference type="InterPro" id="IPR051122">
    <property type="entry name" value="SDR_DHRS6-like"/>
</dbReference>
<dbReference type="PANTHER" id="PTHR43477:SF1">
    <property type="entry name" value="DIHYDROANTICAPSIN 7-DEHYDROGENASE"/>
    <property type="match status" value="1"/>
</dbReference>
<organism evidence="5 6">
    <name type="scientific">Corynespora cassiicola Philippines</name>
    <dbReference type="NCBI Taxonomy" id="1448308"/>
    <lineage>
        <taxon>Eukaryota</taxon>
        <taxon>Fungi</taxon>
        <taxon>Dikarya</taxon>
        <taxon>Ascomycota</taxon>
        <taxon>Pezizomycotina</taxon>
        <taxon>Dothideomycetes</taxon>
        <taxon>Pleosporomycetidae</taxon>
        <taxon>Pleosporales</taxon>
        <taxon>Corynesporascaceae</taxon>
        <taxon>Corynespora</taxon>
    </lineage>
</organism>
<evidence type="ECO:0000256" key="2">
    <source>
        <dbReference type="ARBA" id="ARBA00022857"/>
    </source>
</evidence>
<keyword evidence="6" id="KW-1185">Reference proteome</keyword>
<gene>
    <name evidence="5" type="ORF">BS50DRAFT_665794</name>
</gene>
<accession>A0A2T2NRU7</accession>
<keyword evidence="2" id="KW-0521">NADP</keyword>
<dbReference type="PANTHER" id="PTHR43477">
    <property type="entry name" value="DIHYDROANTICAPSIN 7-DEHYDROGENASE"/>
    <property type="match status" value="1"/>
</dbReference>
<dbReference type="Proteomes" id="UP000240883">
    <property type="component" value="Unassembled WGS sequence"/>
</dbReference>
<comment type="similarity">
    <text evidence="1 4">Belongs to the short-chain dehydrogenases/reductases (SDR) family.</text>
</comment>
<keyword evidence="3" id="KW-0560">Oxidoreductase</keyword>
<protein>
    <submittedName>
        <fullName evidence="5">NAD(P)-binding protein</fullName>
    </submittedName>
</protein>
<proteinExistence type="inferred from homology"/>
<dbReference type="Pfam" id="PF00106">
    <property type="entry name" value="adh_short"/>
    <property type="match status" value="1"/>
</dbReference>
<dbReference type="PRINTS" id="PR00081">
    <property type="entry name" value="GDHRDH"/>
</dbReference>
<dbReference type="STRING" id="1448308.A0A2T2NRU7"/>
<sequence length="251" mass="25829">MESLRNKVVIVTGAGSGIGLSTTQALQKYGAKIYAVDISPIPEVLAESEKLKFHQVDLSSPGAPDDIVSKCLSVYGTVNALLNVAGVMDAFGSVDTLTDKSWDRTIAINLTAPVKLMRAVIPSMLKAGSGSIVNVASKAALSGGTAGVAYTAAKTGLVGATKNVAYRFGANKIRCNAICPGGVETNIAKSVLPADYDLTALGMSKPVHDIGQTLGHSKPDAQANVLIFLASDLSSDINGAIIPVDNGWSTI</sequence>
<evidence type="ECO:0000256" key="4">
    <source>
        <dbReference type="RuleBase" id="RU000363"/>
    </source>
</evidence>
<dbReference type="InterPro" id="IPR002347">
    <property type="entry name" value="SDR_fam"/>
</dbReference>
<dbReference type="FunFam" id="3.40.50.720:FF:000084">
    <property type="entry name" value="Short-chain dehydrogenase reductase"/>
    <property type="match status" value="1"/>
</dbReference>
<name>A0A2T2NRU7_CORCC</name>
<evidence type="ECO:0000313" key="5">
    <source>
        <dbReference type="EMBL" id="PSN68161.1"/>
    </source>
</evidence>
<reference evidence="5 6" key="1">
    <citation type="journal article" date="2018" name="Front. Microbiol.">
        <title>Genome-Wide Analysis of Corynespora cassiicola Leaf Fall Disease Putative Effectors.</title>
        <authorList>
            <person name="Lopez D."/>
            <person name="Ribeiro S."/>
            <person name="Label P."/>
            <person name="Fumanal B."/>
            <person name="Venisse J.S."/>
            <person name="Kohler A."/>
            <person name="de Oliveira R.R."/>
            <person name="Labutti K."/>
            <person name="Lipzen A."/>
            <person name="Lail K."/>
            <person name="Bauer D."/>
            <person name="Ohm R.A."/>
            <person name="Barry K.W."/>
            <person name="Spatafora J."/>
            <person name="Grigoriev I.V."/>
            <person name="Martin F.M."/>
            <person name="Pujade-Renaud V."/>
        </authorList>
    </citation>
    <scope>NUCLEOTIDE SEQUENCE [LARGE SCALE GENOMIC DNA]</scope>
    <source>
        <strain evidence="5 6">Philippines</strain>
    </source>
</reference>